<dbReference type="Gene3D" id="1.10.3720.10">
    <property type="entry name" value="MetI-like"/>
    <property type="match status" value="1"/>
</dbReference>
<feature type="transmembrane region" description="Helical" evidence="8">
    <location>
        <begin position="133"/>
        <end position="154"/>
    </location>
</feature>
<comment type="subcellular location">
    <subcellularLocation>
        <location evidence="1 8">Cell membrane</location>
        <topology evidence="1 8">Multi-pass membrane protein</topology>
    </subcellularLocation>
</comment>
<evidence type="ECO:0000256" key="7">
    <source>
        <dbReference type="ARBA" id="ARBA00023136"/>
    </source>
</evidence>
<feature type="transmembrane region" description="Helical" evidence="8">
    <location>
        <begin position="12"/>
        <end position="34"/>
    </location>
</feature>
<evidence type="ECO:0000256" key="8">
    <source>
        <dbReference type="RuleBase" id="RU363032"/>
    </source>
</evidence>
<dbReference type="GO" id="GO:0005886">
    <property type="term" value="C:plasma membrane"/>
    <property type="evidence" value="ECO:0007669"/>
    <property type="project" value="UniProtKB-SubCell"/>
</dbReference>
<reference evidence="10" key="1">
    <citation type="submission" date="2020-05" db="EMBL/GenBank/DDBJ databases">
        <title>Identification of trans-AT polyketide cluster in two marine bacteria, producers of a novel glutaramide-containing polyketide sesbanimide D and analogs.</title>
        <authorList>
            <person name="Kacar D."/>
            <person name="Rodriguez P."/>
            <person name="Canedo L."/>
            <person name="Gonzalez E."/>
            <person name="Galan B."/>
            <person name="De La Calle F."/>
            <person name="Garcia J.L."/>
        </authorList>
    </citation>
    <scope>NUCLEOTIDE SEQUENCE</scope>
    <source>
        <strain evidence="10">PHM038</strain>
    </source>
</reference>
<keyword evidence="3 8" id="KW-0813">Transport</keyword>
<dbReference type="InterPro" id="IPR051789">
    <property type="entry name" value="Bact_Polyamine_Transport"/>
</dbReference>
<keyword evidence="5 8" id="KW-0812">Transmembrane</keyword>
<dbReference type="RefSeq" id="WP_190293928.1">
    <property type="nucleotide sequence ID" value="NZ_JABFCZ010000033.1"/>
</dbReference>
<dbReference type="PANTHER" id="PTHR43848">
    <property type="entry name" value="PUTRESCINE TRANSPORT SYSTEM PERMEASE PROTEIN POTI"/>
    <property type="match status" value="1"/>
</dbReference>
<organism evidence="10 11">
    <name type="scientific">Roseibium aggregatum</name>
    <dbReference type="NCBI Taxonomy" id="187304"/>
    <lineage>
        <taxon>Bacteria</taxon>
        <taxon>Pseudomonadati</taxon>
        <taxon>Pseudomonadota</taxon>
        <taxon>Alphaproteobacteria</taxon>
        <taxon>Hyphomicrobiales</taxon>
        <taxon>Stappiaceae</taxon>
        <taxon>Roseibium</taxon>
    </lineage>
</organism>
<dbReference type="PANTHER" id="PTHR43848:SF2">
    <property type="entry name" value="PUTRESCINE TRANSPORT SYSTEM PERMEASE PROTEIN POTI"/>
    <property type="match status" value="1"/>
</dbReference>
<evidence type="ECO:0000313" key="11">
    <source>
        <dbReference type="Proteomes" id="UP000598467"/>
    </source>
</evidence>
<evidence type="ECO:0000256" key="5">
    <source>
        <dbReference type="ARBA" id="ARBA00022692"/>
    </source>
</evidence>
<dbReference type="InterPro" id="IPR035906">
    <property type="entry name" value="MetI-like_sf"/>
</dbReference>
<dbReference type="GO" id="GO:0055085">
    <property type="term" value="P:transmembrane transport"/>
    <property type="evidence" value="ECO:0007669"/>
    <property type="project" value="InterPro"/>
</dbReference>
<evidence type="ECO:0000256" key="4">
    <source>
        <dbReference type="ARBA" id="ARBA00022475"/>
    </source>
</evidence>
<feature type="transmembrane region" description="Helical" evidence="8">
    <location>
        <begin position="103"/>
        <end position="127"/>
    </location>
</feature>
<keyword evidence="4" id="KW-1003">Cell membrane</keyword>
<proteinExistence type="inferred from homology"/>
<dbReference type="InterPro" id="IPR000515">
    <property type="entry name" value="MetI-like"/>
</dbReference>
<sequence>MIRKPWRQLPSVLYALAIYGFIFLPVVVLVLFSFQDGRFPIPPLKGLSLRWYEAVWNDGRLMEALANSIAVAVGSSLTAVLLGFLSAYGLARFKLPAKGLQRALLTAPLTVSYLIIGMGLLITFNAVGIPKSLVAAGIGHVVINMPLCFAIIYSQMGDHQANIERAARDLGAREWQVITLVTAPMLWPALFASFFLSMTFSWDEFIISFLLTRFDVTLPVEIWSLLRSGLNPKTNAVGSVVFGISVVLVIVLELVVFRKGRRS</sequence>
<feature type="transmembrane region" description="Helical" evidence="8">
    <location>
        <begin position="69"/>
        <end position="91"/>
    </location>
</feature>
<protein>
    <submittedName>
        <fullName evidence="10">ABC transporter permease</fullName>
    </submittedName>
</protein>
<feature type="transmembrane region" description="Helical" evidence="8">
    <location>
        <begin position="175"/>
        <end position="196"/>
    </location>
</feature>
<accession>A0A926NXK3</accession>
<evidence type="ECO:0000256" key="6">
    <source>
        <dbReference type="ARBA" id="ARBA00022989"/>
    </source>
</evidence>
<keyword evidence="6 8" id="KW-1133">Transmembrane helix</keyword>
<dbReference type="PROSITE" id="PS50928">
    <property type="entry name" value="ABC_TM1"/>
    <property type="match status" value="1"/>
</dbReference>
<comment type="caution">
    <text evidence="10">The sequence shown here is derived from an EMBL/GenBank/DDBJ whole genome shotgun (WGS) entry which is preliminary data.</text>
</comment>
<evidence type="ECO:0000313" key="10">
    <source>
        <dbReference type="EMBL" id="MBD1549237.1"/>
    </source>
</evidence>
<gene>
    <name evidence="10" type="ORF">HK439_23495</name>
</gene>
<dbReference type="Proteomes" id="UP000598467">
    <property type="component" value="Unassembled WGS sequence"/>
</dbReference>
<dbReference type="CDD" id="cd06261">
    <property type="entry name" value="TM_PBP2"/>
    <property type="match status" value="1"/>
</dbReference>
<keyword evidence="7 8" id="KW-0472">Membrane</keyword>
<evidence type="ECO:0000256" key="1">
    <source>
        <dbReference type="ARBA" id="ARBA00004651"/>
    </source>
</evidence>
<dbReference type="SUPFAM" id="SSF161098">
    <property type="entry name" value="MetI-like"/>
    <property type="match status" value="1"/>
</dbReference>
<feature type="transmembrane region" description="Helical" evidence="8">
    <location>
        <begin position="236"/>
        <end position="257"/>
    </location>
</feature>
<evidence type="ECO:0000256" key="3">
    <source>
        <dbReference type="ARBA" id="ARBA00022448"/>
    </source>
</evidence>
<evidence type="ECO:0000259" key="9">
    <source>
        <dbReference type="PROSITE" id="PS50928"/>
    </source>
</evidence>
<name>A0A926NXK3_9HYPH</name>
<comment type="similarity">
    <text evidence="2">Belongs to the binding-protein-dependent transport system permease family. CysTW subfamily.</text>
</comment>
<evidence type="ECO:0000256" key="2">
    <source>
        <dbReference type="ARBA" id="ARBA00007069"/>
    </source>
</evidence>
<dbReference type="Pfam" id="PF00528">
    <property type="entry name" value="BPD_transp_1"/>
    <property type="match status" value="1"/>
</dbReference>
<dbReference type="AlphaFoldDB" id="A0A926NXK3"/>
<dbReference type="EMBL" id="JABFCZ010000033">
    <property type="protein sequence ID" value="MBD1549237.1"/>
    <property type="molecule type" value="Genomic_DNA"/>
</dbReference>
<feature type="domain" description="ABC transmembrane type-1" evidence="9">
    <location>
        <begin position="65"/>
        <end position="252"/>
    </location>
</feature>